<name>A0A1A6H1R7_NEOLE</name>
<dbReference type="STRING" id="56216.A0A1A6H1R7"/>
<dbReference type="Proteomes" id="UP000092124">
    <property type="component" value="Unassembled WGS sequence"/>
</dbReference>
<keyword evidence="3" id="KW-1185">Reference proteome</keyword>
<comment type="caution">
    <text evidence="2">The sequence shown here is derived from an EMBL/GenBank/DDBJ whole genome shotgun (WGS) entry which is preliminary data.</text>
</comment>
<dbReference type="AlphaFoldDB" id="A0A1A6H1R7"/>
<reference evidence="2 3" key="1">
    <citation type="submission" date="2016-06" db="EMBL/GenBank/DDBJ databases">
        <title>The Draft Genome Sequence and Annotation of the Desert Woodrat Neotoma lepida.</title>
        <authorList>
            <person name="Campbell M."/>
            <person name="Oakeson K.F."/>
            <person name="Yandell M."/>
            <person name="Halpert J.R."/>
            <person name="Dearing D."/>
        </authorList>
    </citation>
    <scope>NUCLEOTIDE SEQUENCE [LARGE SCALE GENOMIC DNA]</scope>
    <source>
        <strain evidence="2">417</strain>
        <tissue evidence="2">Liver</tissue>
    </source>
</reference>
<dbReference type="EMBL" id="LZPO01055132">
    <property type="protein sequence ID" value="OBS72316.1"/>
    <property type="molecule type" value="Genomic_DNA"/>
</dbReference>
<feature type="region of interest" description="Disordered" evidence="1">
    <location>
        <begin position="1"/>
        <end position="56"/>
    </location>
</feature>
<organism evidence="2 3">
    <name type="scientific">Neotoma lepida</name>
    <name type="common">Desert woodrat</name>
    <dbReference type="NCBI Taxonomy" id="56216"/>
    <lineage>
        <taxon>Eukaryota</taxon>
        <taxon>Metazoa</taxon>
        <taxon>Chordata</taxon>
        <taxon>Craniata</taxon>
        <taxon>Vertebrata</taxon>
        <taxon>Euteleostomi</taxon>
        <taxon>Mammalia</taxon>
        <taxon>Eutheria</taxon>
        <taxon>Euarchontoglires</taxon>
        <taxon>Glires</taxon>
        <taxon>Rodentia</taxon>
        <taxon>Myomorpha</taxon>
        <taxon>Muroidea</taxon>
        <taxon>Cricetidae</taxon>
        <taxon>Neotominae</taxon>
        <taxon>Neotoma</taxon>
    </lineage>
</organism>
<evidence type="ECO:0000313" key="2">
    <source>
        <dbReference type="EMBL" id="OBS72316.1"/>
    </source>
</evidence>
<evidence type="ECO:0000313" key="3">
    <source>
        <dbReference type="Proteomes" id="UP000092124"/>
    </source>
</evidence>
<feature type="compositionally biased region" description="Polar residues" evidence="1">
    <location>
        <begin position="40"/>
        <end position="53"/>
    </location>
</feature>
<evidence type="ECO:0000256" key="1">
    <source>
        <dbReference type="SAM" id="MobiDB-lite"/>
    </source>
</evidence>
<accession>A0A1A6H1R7</accession>
<sequence>MGSLLVTDGQPLTSLTPPPFVPTLKSDDDTSNFDEPEKNSWVSSSPCQLSPSGFSGEELPFGPQAIFKPAIERIVNFRFSKKPYLSVLTNETQEDMAGPVKMHVE</sequence>
<protein>
    <submittedName>
        <fullName evidence="2">Uncharacterized protein</fullName>
    </submittedName>
</protein>
<dbReference type="OrthoDB" id="5919042at2759"/>
<gene>
    <name evidence="2" type="ORF">A6R68_13109</name>
</gene>
<proteinExistence type="predicted"/>